<keyword evidence="8" id="KW-1185">Reference proteome</keyword>
<dbReference type="InterPro" id="IPR018469">
    <property type="entry name" value="Dual_oxidase_maturation_fac"/>
</dbReference>
<dbReference type="Proteomes" id="UP000095283">
    <property type="component" value="Unplaced"/>
</dbReference>
<sequence>MLGWFTWFRENGAPTFYGENRTPVLLDTHILGLFSIFIVPSITYLIILPGLRRKRTASTLSFLFHMYVGATLLVSLYHPCWHRAEARIFTAYKSFSSDKMDANILVRVGLQYMNISLSANSIQGNNNAALDGKLTYNERFSFSEVNKMEKELDNALRKGLPFPILKVIEYLSADGFGWGRQYRVAGYYTASMLWLSFYAWMVSFLCLGLLPHYFAKCTFCTGFLIACGNIIFLTHIPRRMHIRFPSEDGLTLLNFKPSICFHATSLAAVLCLVVGGSLWVLESKYVYQFDTIFSARRNAQDSMIVGAVLVCRQR</sequence>
<evidence type="ECO:0000256" key="5">
    <source>
        <dbReference type="ARBA" id="ARBA00023136"/>
    </source>
</evidence>
<feature type="transmembrane region" description="Helical" evidence="7">
    <location>
        <begin position="217"/>
        <end position="236"/>
    </location>
</feature>
<dbReference type="PANTHER" id="PTHR31158">
    <property type="entry name" value="DUAL OXIDASE 2"/>
    <property type="match status" value="1"/>
</dbReference>
<keyword evidence="3 7" id="KW-0812">Transmembrane</keyword>
<comment type="subcellular location">
    <subcellularLocation>
        <location evidence="1">Membrane</location>
        <topology evidence="1">Multi-pass membrane protein</topology>
    </subcellularLocation>
</comment>
<feature type="transmembrane region" description="Helical" evidence="7">
    <location>
        <begin position="187"/>
        <end position="210"/>
    </location>
</feature>
<dbReference type="GO" id="GO:0005789">
    <property type="term" value="C:endoplasmic reticulum membrane"/>
    <property type="evidence" value="ECO:0007669"/>
    <property type="project" value="InterPro"/>
</dbReference>
<keyword evidence="5 7" id="KW-0472">Membrane</keyword>
<keyword evidence="6" id="KW-0325">Glycoprotein</keyword>
<evidence type="ECO:0000256" key="3">
    <source>
        <dbReference type="ARBA" id="ARBA00022692"/>
    </source>
</evidence>
<evidence type="ECO:0000256" key="4">
    <source>
        <dbReference type="ARBA" id="ARBA00022989"/>
    </source>
</evidence>
<organism evidence="8 9">
    <name type="scientific">Heterorhabditis bacteriophora</name>
    <name type="common">Entomopathogenic nematode worm</name>
    <dbReference type="NCBI Taxonomy" id="37862"/>
    <lineage>
        <taxon>Eukaryota</taxon>
        <taxon>Metazoa</taxon>
        <taxon>Ecdysozoa</taxon>
        <taxon>Nematoda</taxon>
        <taxon>Chromadorea</taxon>
        <taxon>Rhabditida</taxon>
        <taxon>Rhabditina</taxon>
        <taxon>Rhabditomorpha</taxon>
        <taxon>Strongyloidea</taxon>
        <taxon>Heterorhabditidae</taxon>
        <taxon>Heterorhabditis</taxon>
    </lineage>
</organism>
<feature type="transmembrane region" description="Helical" evidence="7">
    <location>
        <begin position="256"/>
        <end position="281"/>
    </location>
</feature>
<dbReference type="GO" id="GO:0015031">
    <property type="term" value="P:protein transport"/>
    <property type="evidence" value="ECO:0007669"/>
    <property type="project" value="InterPro"/>
</dbReference>
<evidence type="ECO:0000256" key="2">
    <source>
        <dbReference type="ARBA" id="ARBA00009816"/>
    </source>
</evidence>
<feature type="transmembrane region" description="Helical" evidence="7">
    <location>
        <begin position="30"/>
        <end position="48"/>
    </location>
</feature>
<dbReference type="PANTHER" id="PTHR31158:SF1">
    <property type="entry name" value="DOXA1 FACTOR-RELATED"/>
    <property type="match status" value="1"/>
</dbReference>
<evidence type="ECO:0000256" key="1">
    <source>
        <dbReference type="ARBA" id="ARBA00004141"/>
    </source>
</evidence>
<evidence type="ECO:0000256" key="6">
    <source>
        <dbReference type="ARBA" id="ARBA00023180"/>
    </source>
</evidence>
<reference evidence="9" key="1">
    <citation type="submission" date="2016-11" db="UniProtKB">
        <authorList>
            <consortium name="WormBaseParasite"/>
        </authorList>
    </citation>
    <scope>IDENTIFICATION</scope>
</reference>
<protein>
    <submittedName>
        <fullName evidence="9">Dual oxidase maturation factor 1-like</fullName>
    </submittedName>
</protein>
<evidence type="ECO:0000256" key="7">
    <source>
        <dbReference type="SAM" id="Phobius"/>
    </source>
</evidence>
<evidence type="ECO:0000313" key="9">
    <source>
        <dbReference type="WBParaSite" id="Hba_11536"/>
    </source>
</evidence>
<evidence type="ECO:0000313" key="8">
    <source>
        <dbReference type="Proteomes" id="UP000095283"/>
    </source>
</evidence>
<comment type="similarity">
    <text evidence="2">Belongs to the DUOXA family.</text>
</comment>
<accession>A0A1I7X264</accession>
<dbReference type="Pfam" id="PF10204">
    <property type="entry name" value="DuoxA"/>
    <property type="match status" value="1"/>
</dbReference>
<feature type="transmembrane region" description="Helical" evidence="7">
    <location>
        <begin position="60"/>
        <end position="78"/>
    </location>
</feature>
<dbReference type="WBParaSite" id="Hba_11536">
    <property type="protein sequence ID" value="Hba_11536"/>
    <property type="gene ID" value="Hba_11536"/>
</dbReference>
<name>A0A1I7X264_HETBA</name>
<dbReference type="AlphaFoldDB" id="A0A1I7X264"/>
<proteinExistence type="inferred from homology"/>
<keyword evidence="4 7" id="KW-1133">Transmembrane helix</keyword>